<dbReference type="Proteomes" id="UP000494330">
    <property type="component" value="Unassembled WGS sequence"/>
</dbReference>
<dbReference type="EMBL" id="CABVQD010000031">
    <property type="protein sequence ID" value="VWC28458.1"/>
    <property type="molecule type" value="Genomic_DNA"/>
</dbReference>
<sequence>MNDRASPGLMSVAAIGSFDMLSVSRGLSRRRSVMRDRLPPRGATSRPIVSVLERPTPR</sequence>
<feature type="region of interest" description="Disordered" evidence="1">
    <location>
        <begin position="33"/>
        <end position="58"/>
    </location>
</feature>
<evidence type="ECO:0000313" key="2">
    <source>
        <dbReference type="EMBL" id="VWC28458.1"/>
    </source>
</evidence>
<evidence type="ECO:0000313" key="3">
    <source>
        <dbReference type="Proteomes" id="UP000494330"/>
    </source>
</evidence>
<gene>
    <name evidence="2" type="ORF">BPA30113_06143</name>
</gene>
<reference evidence="2 3" key="1">
    <citation type="submission" date="2019-09" db="EMBL/GenBank/DDBJ databases">
        <authorList>
            <person name="Depoorter E."/>
        </authorList>
    </citation>
    <scope>NUCLEOTIDE SEQUENCE [LARGE SCALE GENOMIC DNA]</scope>
    <source>
        <strain evidence="2">LMG 30113</strain>
    </source>
</reference>
<dbReference type="AlphaFoldDB" id="A0A6P2R6K6"/>
<keyword evidence="3" id="KW-1185">Reference proteome</keyword>
<protein>
    <submittedName>
        <fullName evidence="2">Uncharacterized protein</fullName>
    </submittedName>
</protein>
<accession>A0A6P2R6K6</accession>
<name>A0A6P2R6K6_9BURK</name>
<proteinExistence type="predicted"/>
<evidence type="ECO:0000256" key="1">
    <source>
        <dbReference type="SAM" id="MobiDB-lite"/>
    </source>
</evidence>
<organism evidence="2 3">
    <name type="scientific">Burkholderia paludis</name>
    <dbReference type="NCBI Taxonomy" id="1506587"/>
    <lineage>
        <taxon>Bacteria</taxon>
        <taxon>Pseudomonadati</taxon>
        <taxon>Pseudomonadota</taxon>
        <taxon>Betaproteobacteria</taxon>
        <taxon>Burkholderiales</taxon>
        <taxon>Burkholderiaceae</taxon>
        <taxon>Burkholderia</taxon>
        <taxon>Burkholderia cepacia complex</taxon>
    </lineage>
</organism>